<dbReference type="Proteomes" id="UP000654471">
    <property type="component" value="Unassembled WGS sequence"/>
</dbReference>
<proteinExistence type="predicted"/>
<dbReference type="EMBL" id="BMRP01000045">
    <property type="protein sequence ID" value="GGU94320.1"/>
    <property type="molecule type" value="Genomic_DNA"/>
</dbReference>
<sequence length="197" mass="20107">MSAGATLPEPSTAAPSPALPSGLRPDSLARLWNAASGTIHSDVRVPRKDAQDDRLRLVQGRESTGQTHVALVHTVGDGSNSPTVVKIRVLIDSETKGGPSAPAAVTSFAGSAGPRTIVVLPAGCAGKLLHTQVPGGNRIDWGNDSTGELVLDKPMVSKRGSVKVGCGTASGDSSWVLSFADSARTSQSGTVELFTGD</sequence>
<comment type="caution">
    <text evidence="2">The sequence shown here is derived from an EMBL/GenBank/DDBJ whole genome shotgun (WGS) entry which is preliminary data.</text>
</comment>
<feature type="compositionally biased region" description="Low complexity" evidence="1">
    <location>
        <begin position="7"/>
        <end position="23"/>
    </location>
</feature>
<evidence type="ECO:0000313" key="2">
    <source>
        <dbReference type="EMBL" id="GGU94320.1"/>
    </source>
</evidence>
<feature type="region of interest" description="Disordered" evidence="1">
    <location>
        <begin position="1"/>
        <end position="23"/>
    </location>
</feature>
<accession>A0ABQ2VNV0</accession>
<protein>
    <submittedName>
        <fullName evidence="2">Uncharacterized protein</fullName>
    </submittedName>
</protein>
<keyword evidence="3" id="KW-1185">Reference proteome</keyword>
<evidence type="ECO:0000313" key="3">
    <source>
        <dbReference type="Proteomes" id="UP000654471"/>
    </source>
</evidence>
<name>A0ABQ2VNV0_9ACTN</name>
<organism evidence="2 3">
    <name type="scientific">Streptomyces albospinus</name>
    <dbReference type="NCBI Taxonomy" id="285515"/>
    <lineage>
        <taxon>Bacteria</taxon>
        <taxon>Bacillati</taxon>
        <taxon>Actinomycetota</taxon>
        <taxon>Actinomycetes</taxon>
        <taxon>Kitasatosporales</taxon>
        <taxon>Streptomycetaceae</taxon>
        <taxon>Streptomyces</taxon>
    </lineage>
</organism>
<gene>
    <name evidence="2" type="ORF">GCM10010211_71780</name>
</gene>
<evidence type="ECO:0000256" key="1">
    <source>
        <dbReference type="SAM" id="MobiDB-lite"/>
    </source>
</evidence>
<reference evidence="3" key="1">
    <citation type="journal article" date="2019" name="Int. J. Syst. Evol. Microbiol.">
        <title>The Global Catalogue of Microorganisms (GCM) 10K type strain sequencing project: providing services to taxonomists for standard genome sequencing and annotation.</title>
        <authorList>
            <consortium name="The Broad Institute Genomics Platform"/>
            <consortium name="The Broad Institute Genome Sequencing Center for Infectious Disease"/>
            <person name="Wu L."/>
            <person name="Ma J."/>
        </authorList>
    </citation>
    <scope>NUCLEOTIDE SEQUENCE [LARGE SCALE GENOMIC DNA]</scope>
    <source>
        <strain evidence="3">JCM 3399</strain>
    </source>
</reference>